<protein>
    <submittedName>
        <fullName evidence="7">YbhN family protein</fullName>
    </submittedName>
</protein>
<evidence type="ECO:0000256" key="5">
    <source>
        <dbReference type="ARBA" id="ARBA00023136"/>
    </source>
</evidence>
<feature type="transmembrane region" description="Helical" evidence="6">
    <location>
        <begin position="46"/>
        <end position="70"/>
    </location>
</feature>
<dbReference type="InterPro" id="IPR022791">
    <property type="entry name" value="L-PG_synthase/AglD"/>
</dbReference>
<keyword evidence="2" id="KW-1003">Cell membrane</keyword>
<evidence type="ECO:0000256" key="1">
    <source>
        <dbReference type="ARBA" id="ARBA00004651"/>
    </source>
</evidence>
<proteinExistence type="predicted"/>
<reference evidence="7 8" key="1">
    <citation type="submission" date="2023-06" db="EMBL/GenBank/DDBJ databases">
        <title>Cellulomonas sp. MW4 Whole genome sequence.</title>
        <authorList>
            <person name="Park S."/>
        </authorList>
    </citation>
    <scope>NUCLEOTIDE SEQUENCE [LARGE SCALE GENOMIC DNA]</scope>
    <source>
        <strain evidence="7 8">MW4</strain>
    </source>
</reference>
<evidence type="ECO:0000313" key="7">
    <source>
        <dbReference type="EMBL" id="MDM7854410.1"/>
    </source>
</evidence>
<evidence type="ECO:0000256" key="6">
    <source>
        <dbReference type="SAM" id="Phobius"/>
    </source>
</evidence>
<feature type="transmembrane region" description="Helical" evidence="6">
    <location>
        <begin position="199"/>
        <end position="218"/>
    </location>
</feature>
<keyword evidence="5 6" id="KW-0472">Membrane</keyword>
<evidence type="ECO:0000256" key="4">
    <source>
        <dbReference type="ARBA" id="ARBA00022989"/>
    </source>
</evidence>
<dbReference type="Proteomes" id="UP001529338">
    <property type="component" value="Unassembled WGS sequence"/>
</dbReference>
<feature type="transmembrane region" description="Helical" evidence="6">
    <location>
        <begin position="122"/>
        <end position="145"/>
    </location>
</feature>
<feature type="transmembrane region" description="Helical" evidence="6">
    <location>
        <begin position="152"/>
        <end position="179"/>
    </location>
</feature>
<feature type="transmembrane region" description="Helical" evidence="6">
    <location>
        <begin position="274"/>
        <end position="300"/>
    </location>
</feature>
<feature type="transmembrane region" description="Helical" evidence="6">
    <location>
        <begin position="230"/>
        <end position="254"/>
    </location>
</feature>
<keyword evidence="4 6" id="KW-1133">Transmembrane helix</keyword>
<comment type="subcellular location">
    <subcellularLocation>
        <location evidence="1">Cell membrane</location>
        <topology evidence="1">Multi-pass membrane protein</topology>
    </subcellularLocation>
</comment>
<sequence>MSRVLAALRSTPVRVAFLVVALALAVVAVARSWDDVVAALGRIDAWTVVAAVALSALYVGGTLLSWRAVLADLGSPLPLRDASPLFVVSQLGKYVPGGVWNVVAAAELGAGHRIPRRRSASAMAVAVLVSLVTGGVVALVAVGLAPTARHSYAWVVALVPLLVALLVPAVLNRLLAWALRVARREPLEHPLTTRGTGVAVGWSLVAWLAAGAQVFVLATAVGMPASARTFALCVGGYALAWVVGFLVVVAPAGLGAREVVLGAVLAGQLDRGSVITVVLLSRIAMTVVDVAAGLAGLATLRRGTVRAERAER</sequence>
<dbReference type="EMBL" id="JAUCGQ010000001">
    <property type="protein sequence ID" value="MDM7854410.1"/>
    <property type="molecule type" value="Genomic_DNA"/>
</dbReference>
<dbReference type="Pfam" id="PF03706">
    <property type="entry name" value="LPG_synthase_TM"/>
    <property type="match status" value="1"/>
</dbReference>
<organism evidence="7 8">
    <name type="scientific">Cellulomonas alba</name>
    <dbReference type="NCBI Taxonomy" id="3053467"/>
    <lineage>
        <taxon>Bacteria</taxon>
        <taxon>Bacillati</taxon>
        <taxon>Actinomycetota</taxon>
        <taxon>Actinomycetes</taxon>
        <taxon>Micrococcales</taxon>
        <taxon>Cellulomonadaceae</taxon>
        <taxon>Cellulomonas</taxon>
    </lineage>
</organism>
<name>A0ABT7SDY7_9CELL</name>
<evidence type="ECO:0000256" key="2">
    <source>
        <dbReference type="ARBA" id="ARBA00022475"/>
    </source>
</evidence>
<gene>
    <name evidence="7" type="ORF">QRT04_05655</name>
</gene>
<keyword evidence="3 6" id="KW-0812">Transmembrane</keyword>
<evidence type="ECO:0000313" key="8">
    <source>
        <dbReference type="Proteomes" id="UP001529338"/>
    </source>
</evidence>
<dbReference type="RefSeq" id="WP_289454159.1">
    <property type="nucleotide sequence ID" value="NZ_JAUCGQ010000001.1"/>
</dbReference>
<comment type="caution">
    <text evidence="7">The sequence shown here is derived from an EMBL/GenBank/DDBJ whole genome shotgun (WGS) entry which is preliminary data.</text>
</comment>
<evidence type="ECO:0000256" key="3">
    <source>
        <dbReference type="ARBA" id="ARBA00022692"/>
    </source>
</evidence>
<accession>A0ABT7SDY7</accession>
<keyword evidence="8" id="KW-1185">Reference proteome</keyword>